<protein>
    <submittedName>
        <fullName evidence="9">S8 family Peptidase</fullName>
    </submittedName>
</protein>
<dbReference type="EMBL" id="AZNF01000006">
    <property type="protein sequence ID" value="KID65986.1"/>
    <property type="molecule type" value="Genomic_DNA"/>
</dbReference>
<feature type="active site" description="Charge relay system" evidence="5">
    <location>
        <position position="620"/>
    </location>
</feature>
<reference evidence="9 10" key="1">
    <citation type="journal article" date="2014" name="Proc. Natl. Acad. Sci. U.S.A.">
        <title>Trajectory and genomic determinants of fungal-pathogen speciation and host adaptation.</title>
        <authorList>
            <person name="Hu X."/>
            <person name="Xiao G."/>
            <person name="Zheng P."/>
            <person name="Shang Y."/>
            <person name="Su Y."/>
            <person name="Zhang X."/>
            <person name="Liu X."/>
            <person name="Zhan S."/>
            <person name="St Leger R.J."/>
            <person name="Wang C."/>
        </authorList>
    </citation>
    <scope>NUCLEOTIDE SEQUENCE [LARGE SCALE GENOMIC DNA]</scope>
    <source>
        <strain evidence="9 10">ARSEF 549</strain>
    </source>
</reference>
<feature type="active site" description="Charge relay system" evidence="5">
    <location>
        <position position="659"/>
    </location>
</feature>
<dbReference type="PANTHER" id="PTHR43806">
    <property type="entry name" value="PEPTIDASE S8"/>
    <property type="match status" value="1"/>
</dbReference>
<evidence type="ECO:0000313" key="10">
    <source>
        <dbReference type="Proteomes" id="UP000031186"/>
    </source>
</evidence>
<dbReference type="Pfam" id="PF24476">
    <property type="entry name" value="DUF7580"/>
    <property type="match status" value="1"/>
</dbReference>
<dbReference type="HOGENOM" id="CLU_009240_2_0_1"/>
<accession>A0A0B4FJI2</accession>
<keyword evidence="4 5" id="KW-0720">Serine protease</keyword>
<evidence type="ECO:0000256" key="2">
    <source>
        <dbReference type="ARBA" id="ARBA00022670"/>
    </source>
</evidence>
<evidence type="ECO:0000256" key="5">
    <source>
        <dbReference type="PROSITE-ProRule" id="PRU01240"/>
    </source>
</evidence>
<dbReference type="InterPro" id="IPR036852">
    <property type="entry name" value="Peptidase_S8/S53_dom_sf"/>
</dbReference>
<evidence type="ECO:0000256" key="4">
    <source>
        <dbReference type="ARBA" id="ARBA00022825"/>
    </source>
</evidence>
<proteinExistence type="inferred from homology"/>
<dbReference type="Pfam" id="PF00082">
    <property type="entry name" value="Peptidase_S8"/>
    <property type="match status" value="1"/>
</dbReference>
<feature type="domain" description="DUF7580" evidence="8">
    <location>
        <begin position="210"/>
        <end position="529"/>
    </location>
</feature>
<dbReference type="InterPro" id="IPR000209">
    <property type="entry name" value="Peptidase_S8/S53_dom"/>
</dbReference>
<comment type="similarity">
    <text evidence="1 5">Belongs to the peptidase S8 family.</text>
</comment>
<dbReference type="Proteomes" id="UP000031186">
    <property type="component" value="Unassembled WGS sequence"/>
</dbReference>
<dbReference type="PANTHER" id="PTHR43806:SF11">
    <property type="entry name" value="CEREVISIN-RELATED"/>
    <property type="match status" value="1"/>
</dbReference>
<dbReference type="GO" id="GO:0004252">
    <property type="term" value="F:serine-type endopeptidase activity"/>
    <property type="evidence" value="ECO:0007669"/>
    <property type="project" value="UniProtKB-UniRule"/>
</dbReference>
<dbReference type="VEuPathDB" id="FungiDB:MAN_05645"/>
<feature type="non-terminal residue" evidence="9">
    <location>
        <position position="1"/>
    </location>
</feature>
<evidence type="ECO:0000313" key="9">
    <source>
        <dbReference type="EMBL" id="KID65986.1"/>
    </source>
</evidence>
<evidence type="ECO:0000259" key="8">
    <source>
        <dbReference type="Pfam" id="PF24476"/>
    </source>
</evidence>
<keyword evidence="3 5" id="KW-0378">Hydrolase</keyword>
<keyword evidence="2 5" id="KW-0645">Protease</keyword>
<feature type="region of interest" description="Disordered" evidence="6">
    <location>
        <begin position="489"/>
        <end position="509"/>
    </location>
</feature>
<keyword evidence="10" id="KW-1185">Reference proteome</keyword>
<evidence type="ECO:0000256" key="3">
    <source>
        <dbReference type="ARBA" id="ARBA00022801"/>
    </source>
</evidence>
<dbReference type="GO" id="GO:0006508">
    <property type="term" value="P:proteolysis"/>
    <property type="evidence" value="ECO:0007669"/>
    <property type="project" value="UniProtKB-KW"/>
</dbReference>
<dbReference type="OrthoDB" id="4960667at2759"/>
<feature type="domain" description="Peptidase S8/S53" evidence="7">
    <location>
        <begin position="614"/>
        <end position="842"/>
    </location>
</feature>
<gene>
    <name evidence="9" type="ORF">MAN_05645</name>
</gene>
<dbReference type="InterPro" id="IPR056002">
    <property type="entry name" value="DUF7580"/>
</dbReference>
<organism evidence="9 10">
    <name type="scientific">Metarhizium anisopliae (strain ARSEF 549)</name>
    <dbReference type="NCBI Taxonomy" id="3151832"/>
    <lineage>
        <taxon>Eukaryota</taxon>
        <taxon>Fungi</taxon>
        <taxon>Dikarya</taxon>
        <taxon>Ascomycota</taxon>
        <taxon>Pezizomycotina</taxon>
        <taxon>Sordariomycetes</taxon>
        <taxon>Hypocreomycetidae</taxon>
        <taxon>Hypocreales</taxon>
        <taxon>Clavicipitaceae</taxon>
        <taxon>Metarhizium</taxon>
    </lineage>
</organism>
<evidence type="ECO:0000256" key="1">
    <source>
        <dbReference type="ARBA" id="ARBA00011073"/>
    </source>
</evidence>
<dbReference type="SUPFAM" id="SSF52743">
    <property type="entry name" value="Subtilisin-like"/>
    <property type="match status" value="1"/>
</dbReference>
<evidence type="ECO:0000256" key="6">
    <source>
        <dbReference type="SAM" id="MobiDB-lite"/>
    </source>
</evidence>
<comment type="caution">
    <text evidence="9">The sequence shown here is derived from an EMBL/GenBank/DDBJ whole genome shotgun (WGS) entry which is preliminary data.</text>
</comment>
<evidence type="ECO:0000259" key="7">
    <source>
        <dbReference type="Pfam" id="PF00082"/>
    </source>
</evidence>
<dbReference type="AlphaFoldDB" id="A0A0B4FJI2"/>
<dbReference type="Gene3D" id="3.40.50.200">
    <property type="entry name" value="Peptidase S8/S53 domain"/>
    <property type="match status" value="1"/>
</dbReference>
<dbReference type="PROSITE" id="PS51892">
    <property type="entry name" value="SUBTILASE"/>
    <property type="match status" value="1"/>
</dbReference>
<feature type="active site" description="Charge relay system" evidence="5">
    <location>
        <position position="824"/>
    </location>
</feature>
<sequence length="914" mass="102868">MGHPKSRVFASEMLASVASEASDILFPIAIANMSASAGEIATRLRYIGGDLLEQQLYQLPPDIQSLCLQALQDLLKICKWPVLSTAVSHFHSSESPQELRDVLIRLCEKEQFNNGVQRSITKFCQERADTIKPYQLRFVQLSDKLLKNAQEIGRSANDAGPYLHLRPLGHDVYPDDVYKLLLQGIKSLATCAHQYHNAPALSGFTGDDWHTTMLCLNSGIRSENKRALFNIITATSEMVYWQEMGVTVPIKDIEPNDVQRHQQAKRVPFDPSKPSLMEYGDICKRLENPSYAKLYLDLDEDCQLCERPDPVGLQHIITGCGINLSELLSLTELTVEHKIKLSYTVARAFWQFYNSELMNARWTSEDIVFIPLNKEFSPTEGIPLRAFVPFPFGPRYKKSPQEFCQENQFTHRYPRILYLGIILLEIGLGQALRLEHNPKLSLLAHINTAHAKAKMKLKELDDAEWDGFRWKEYFVEAVRNCFDSTNFKKSPRLRSPRQRGGSEGADNDAKDSAFLERRDSLYQKVVAPLMWLATTGFEDSEEVPLVPIRKKIRRQPTLAKNGDEELQTFWNEIHARPSLMSGSSISTEGFLEDLQIIAGHIARCRRLAKATKPIRVAILDTGCHRGLRFFQNPQRFNRLKGWKDFTSAGSESEIDTFGHGTFMARLLMHVAPIIDVYVVRVAENTEDLETQENSIAKAIEFAALDPDWNVDIISMSFGFPNKPGVKHAVISDAIDKIKKDRNDSVLFLASAGNSWERRVDFPASHQEVIPIYAADATGAFLRSNPARAGKGSEKLGTYGTDIPTSILEEIQEAFPKAALSAGTSLATAIAAGIVAMMLSYIEALPALLQLRGFQEVCAKLYTKRGMENMLHAMSLTTGYRQQFINPVHFWGEKKTDVDVFISICSAVEKMNNET</sequence>
<dbReference type="CDD" id="cd00306">
    <property type="entry name" value="Peptidases_S8_S53"/>
    <property type="match status" value="1"/>
</dbReference>
<name>A0A0B4FJI2_METAF</name>
<dbReference type="InterPro" id="IPR050131">
    <property type="entry name" value="Peptidase_S8_subtilisin-like"/>
</dbReference>